<evidence type="ECO:0000313" key="3">
    <source>
        <dbReference type="Proteomes" id="UP000639274"/>
    </source>
</evidence>
<feature type="chain" id="PRO_5036963000" description="DUF5666 domain-containing protein" evidence="1">
    <location>
        <begin position="35"/>
        <end position="137"/>
    </location>
</feature>
<dbReference type="AlphaFoldDB" id="A0A975AT34"/>
<evidence type="ECO:0008006" key="4">
    <source>
        <dbReference type="Google" id="ProtNLM"/>
    </source>
</evidence>
<sequence length="137" mass="14325">MSLVHLPARMRTTLPRVSAVLACTITVAALTACASTPAAHSSPWIEGDQATVDGTVTTVDTSPWAYDGNARLVMATQGRGAVTVSLPARWNLCKAQGIDQAGTFKVGDRVRATGTVGAQGALLVCEQPTHRIERLAN</sequence>
<organism evidence="2 3">
    <name type="scientific">Agrilutibacter solisilvae</name>
    <dbReference type="NCBI Taxonomy" id="2763317"/>
    <lineage>
        <taxon>Bacteria</taxon>
        <taxon>Pseudomonadati</taxon>
        <taxon>Pseudomonadota</taxon>
        <taxon>Gammaproteobacteria</taxon>
        <taxon>Lysobacterales</taxon>
        <taxon>Lysobacteraceae</taxon>
        <taxon>Agrilutibacter</taxon>
    </lineage>
</organism>
<evidence type="ECO:0000313" key="2">
    <source>
        <dbReference type="EMBL" id="QSX78878.1"/>
    </source>
</evidence>
<name>A0A975AT34_9GAMM</name>
<protein>
    <recommendedName>
        <fullName evidence="4">DUF5666 domain-containing protein</fullName>
    </recommendedName>
</protein>
<keyword evidence="1" id="KW-0732">Signal</keyword>
<keyword evidence="3" id="KW-1185">Reference proteome</keyword>
<evidence type="ECO:0000256" key="1">
    <source>
        <dbReference type="SAM" id="SignalP"/>
    </source>
</evidence>
<dbReference type="RefSeq" id="WP_200615315.1">
    <property type="nucleotide sequence ID" value="NZ_CP071518.1"/>
</dbReference>
<dbReference type="Proteomes" id="UP000639274">
    <property type="component" value="Chromosome"/>
</dbReference>
<proteinExistence type="predicted"/>
<dbReference type="KEGG" id="lsf:I8J32_002845"/>
<gene>
    <name evidence="2" type="ORF">I8J32_002845</name>
</gene>
<reference evidence="2 3" key="1">
    <citation type="submission" date="2021-03" db="EMBL/GenBank/DDBJ databases">
        <title>Lysobacter sp. nov. isolated from soil of gangwondo yeongwol, south Korea.</title>
        <authorList>
            <person name="Kim K.R."/>
            <person name="Kim K.H."/>
            <person name="Jeon C.O."/>
        </authorList>
    </citation>
    <scope>NUCLEOTIDE SEQUENCE [LARGE SCALE GENOMIC DNA]</scope>
    <source>
        <strain evidence="2 3">R19</strain>
    </source>
</reference>
<dbReference type="EMBL" id="CP071518">
    <property type="protein sequence ID" value="QSX78878.1"/>
    <property type="molecule type" value="Genomic_DNA"/>
</dbReference>
<feature type="signal peptide" evidence="1">
    <location>
        <begin position="1"/>
        <end position="34"/>
    </location>
</feature>
<accession>A0A975AT34</accession>